<accession>A0A917BZP7</accession>
<gene>
    <name evidence="6" type="ORF">GCM10007301_23560</name>
</gene>
<sequence>MDGCGKILSGTHPSDDPGALPSASVTPIVPANPRDDTLEDDASAHADARPDAPSTAGAASTSCPPAYDFREQVGHLLRRTYQRHVAIFQQEASDPNLTTVQFVTLHAIRDHGPSAQSELVRATAVDQGTIRGILDRLKGRGLITLSADPSDRRKVIASLTDAGNRTLDEMVPCALNITELTLANLNAAERVALMFLLRKMLGPDAEG</sequence>
<reference evidence="6" key="2">
    <citation type="submission" date="2020-09" db="EMBL/GenBank/DDBJ databases">
        <authorList>
            <person name="Sun Q."/>
            <person name="Sedlacek I."/>
        </authorList>
    </citation>
    <scope>NUCLEOTIDE SEQUENCE</scope>
    <source>
        <strain evidence="6">CCM 7897</strain>
    </source>
</reference>
<dbReference type="Gene3D" id="1.10.10.10">
    <property type="entry name" value="Winged helix-like DNA-binding domain superfamily/Winged helix DNA-binding domain"/>
    <property type="match status" value="1"/>
</dbReference>
<dbReference type="EMBL" id="BMCT01000002">
    <property type="protein sequence ID" value="GGF63067.1"/>
    <property type="molecule type" value="Genomic_DNA"/>
</dbReference>
<evidence type="ECO:0000256" key="3">
    <source>
        <dbReference type="ARBA" id="ARBA00023163"/>
    </source>
</evidence>
<dbReference type="Pfam" id="PF01047">
    <property type="entry name" value="MarR"/>
    <property type="match status" value="1"/>
</dbReference>
<reference evidence="6" key="1">
    <citation type="journal article" date="2014" name="Int. J. Syst. Evol. Microbiol.">
        <title>Complete genome sequence of Corynebacterium casei LMG S-19264T (=DSM 44701T), isolated from a smear-ripened cheese.</title>
        <authorList>
            <consortium name="US DOE Joint Genome Institute (JGI-PGF)"/>
            <person name="Walter F."/>
            <person name="Albersmeier A."/>
            <person name="Kalinowski J."/>
            <person name="Ruckert C."/>
        </authorList>
    </citation>
    <scope>NUCLEOTIDE SEQUENCE</scope>
    <source>
        <strain evidence="6">CCM 7897</strain>
    </source>
</reference>
<organism evidence="6 7">
    <name type="scientific">Azorhizobium oxalatiphilum</name>
    <dbReference type="NCBI Taxonomy" id="980631"/>
    <lineage>
        <taxon>Bacteria</taxon>
        <taxon>Pseudomonadati</taxon>
        <taxon>Pseudomonadota</taxon>
        <taxon>Alphaproteobacteria</taxon>
        <taxon>Hyphomicrobiales</taxon>
        <taxon>Xanthobacteraceae</taxon>
        <taxon>Azorhizobium</taxon>
    </lineage>
</organism>
<dbReference type="InterPro" id="IPR000835">
    <property type="entry name" value="HTH_MarR-typ"/>
</dbReference>
<name>A0A917BZP7_9HYPH</name>
<dbReference type="InterPro" id="IPR036390">
    <property type="entry name" value="WH_DNA-bd_sf"/>
</dbReference>
<keyword evidence="3" id="KW-0804">Transcription</keyword>
<dbReference type="PRINTS" id="PR00598">
    <property type="entry name" value="HTHMARR"/>
</dbReference>
<feature type="region of interest" description="Disordered" evidence="4">
    <location>
        <begin position="1"/>
        <end position="65"/>
    </location>
</feature>
<dbReference type="SMART" id="SM00347">
    <property type="entry name" value="HTH_MARR"/>
    <property type="match status" value="1"/>
</dbReference>
<protein>
    <submittedName>
        <fullName evidence="6">MarR family transcriptional regulator</fullName>
    </submittedName>
</protein>
<evidence type="ECO:0000259" key="5">
    <source>
        <dbReference type="PROSITE" id="PS50995"/>
    </source>
</evidence>
<keyword evidence="2" id="KW-0238">DNA-binding</keyword>
<feature type="domain" description="HTH marR-type" evidence="5">
    <location>
        <begin position="70"/>
        <end position="202"/>
    </location>
</feature>
<dbReference type="SUPFAM" id="SSF46785">
    <property type="entry name" value="Winged helix' DNA-binding domain"/>
    <property type="match status" value="1"/>
</dbReference>
<evidence type="ECO:0000313" key="6">
    <source>
        <dbReference type="EMBL" id="GGF63067.1"/>
    </source>
</evidence>
<keyword evidence="1" id="KW-0805">Transcription regulation</keyword>
<dbReference type="GO" id="GO:0003700">
    <property type="term" value="F:DNA-binding transcription factor activity"/>
    <property type="evidence" value="ECO:0007669"/>
    <property type="project" value="InterPro"/>
</dbReference>
<evidence type="ECO:0000256" key="2">
    <source>
        <dbReference type="ARBA" id="ARBA00023125"/>
    </source>
</evidence>
<dbReference type="InterPro" id="IPR036388">
    <property type="entry name" value="WH-like_DNA-bd_sf"/>
</dbReference>
<dbReference type="GO" id="GO:0003677">
    <property type="term" value="F:DNA binding"/>
    <property type="evidence" value="ECO:0007669"/>
    <property type="project" value="UniProtKB-KW"/>
</dbReference>
<dbReference type="Proteomes" id="UP000606044">
    <property type="component" value="Unassembled WGS sequence"/>
</dbReference>
<evidence type="ECO:0000256" key="4">
    <source>
        <dbReference type="SAM" id="MobiDB-lite"/>
    </source>
</evidence>
<evidence type="ECO:0000313" key="7">
    <source>
        <dbReference type="Proteomes" id="UP000606044"/>
    </source>
</evidence>
<dbReference type="PANTHER" id="PTHR42756:SF1">
    <property type="entry name" value="TRANSCRIPTIONAL REPRESSOR OF EMRAB OPERON"/>
    <property type="match status" value="1"/>
</dbReference>
<keyword evidence="7" id="KW-1185">Reference proteome</keyword>
<proteinExistence type="predicted"/>
<evidence type="ECO:0000256" key="1">
    <source>
        <dbReference type="ARBA" id="ARBA00023015"/>
    </source>
</evidence>
<dbReference type="PROSITE" id="PS50995">
    <property type="entry name" value="HTH_MARR_2"/>
    <property type="match status" value="1"/>
</dbReference>
<comment type="caution">
    <text evidence="6">The sequence shown here is derived from an EMBL/GenBank/DDBJ whole genome shotgun (WGS) entry which is preliminary data.</text>
</comment>
<dbReference type="PANTHER" id="PTHR42756">
    <property type="entry name" value="TRANSCRIPTIONAL REGULATOR, MARR"/>
    <property type="match status" value="1"/>
</dbReference>
<dbReference type="AlphaFoldDB" id="A0A917BZP7"/>